<reference evidence="4" key="1">
    <citation type="submission" date="2016-10" db="EMBL/GenBank/DDBJ databases">
        <authorList>
            <person name="Varghese N."/>
            <person name="Submissions S."/>
        </authorList>
    </citation>
    <scope>NUCLEOTIDE SEQUENCE [LARGE SCALE GENOMIC DNA]</scope>
    <source>
        <strain evidence="4">DSM 3695</strain>
    </source>
</reference>
<keyword evidence="1" id="KW-1133">Transmembrane helix</keyword>
<proteinExistence type="predicted"/>
<dbReference type="STRING" id="29529.SAMN04488122_5008"/>
<keyword evidence="1" id="KW-0472">Membrane</keyword>
<name>A0A1I0S908_9BACT</name>
<evidence type="ECO:0000313" key="3">
    <source>
        <dbReference type="EMBL" id="SEW52657.1"/>
    </source>
</evidence>
<dbReference type="RefSeq" id="WP_089899332.1">
    <property type="nucleotide sequence ID" value="NZ_FOJG01000002.1"/>
</dbReference>
<dbReference type="Gene3D" id="2.60.120.1440">
    <property type="match status" value="1"/>
</dbReference>
<accession>A0A1I0S908</accession>
<dbReference type="GO" id="GO:0016989">
    <property type="term" value="F:sigma factor antagonist activity"/>
    <property type="evidence" value="ECO:0007669"/>
    <property type="project" value="TreeGrafter"/>
</dbReference>
<sequence>MEKKFTIATYSHFKESDFLSDAYFQEWVYTPTPENEQFWQEVIDTYPQQKTTIQQAHLYLRNISFQQHQPSEDAVEASLQRHLQLIQGLQEVDTAIPQKPRPALYTLRNLLKVAAVIGGMLLLAYAYRFYQQKYQHQIAQTGFGEIRHVILPDGSAVDLNANSSITYNKEWKPGQPREVWLNGEALFEVVHLNKDPNKILSQEKFLVHTKDLTVTVLGTVFDIRQRRSKTEVVLQSGKISLSFNDGTAKDILMSPGEVVAYNDAAKKITTETVAPEKFTAWKNHQLILTNPSVNDILAYLEDNFGRKIIVEDKQLTVRTINGPILLTSLDDALFVLSTVLNTEIVKKDSGAIIMRPRVHP</sequence>
<dbReference type="PANTHER" id="PTHR30273">
    <property type="entry name" value="PERIPLASMIC SIGNAL SENSOR AND SIGMA FACTOR ACTIVATOR FECR-RELATED"/>
    <property type="match status" value="1"/>
</dbReference>
<dbReference type="InterPro" id="IPR006860">
    <property type="entry name" value="FecR"/>
</dbReference>
<keyword evidence="4" id="KW-1185">Reference proteome</keyword>
<dbReference type="AlphaFoldDB" id="A0A1I0S908"/>
<gene>
    <name evidence="3" type="ORF">SAMN04488122_5008</name>
</gene>
<protein>
    <submittedName>
        <fullName evidence="3">Ferric-dicitrate binding protein FerR, regulates iron transport through sigma-19</fullName>
    </submittedName>
</protein>
<dbReference type="EMBL" id="FOJG01000002">
    <property type="protein sequence ID" value="SEW52657.1"/>
    <property type="molecule type" value="Genomic_DNA"/>
</dbReference>
<dbReference type="InterPro" id="IPR012373">
    <property type="entry name" value="Ferrdict_sens_TM"/>
</dbReference>
<evidence type="ECO:0000313" key="4">
    <source>
        <dbReference type="Proteomes" id="UP000199310"/>
    </source>
</evidence>
<keyword evidence="1" id="KW-0812">Transmembrane</keyword>
<evidence type="ECO:0000256" key="1">
    <source>
        <dbReference type="SAM" id="Phobius"/>
    </source>
</evidence>
<dbReference type="PIRSF" id="PIRSF018266">
    <property type="entry name" value="FecR"/>
    <property type="match status" value="1"/>
</dbReference>
<organism evidence="3 4">
    <name type="scientific">Chitinophaga arvensicola</name>
    <dbReference type="NCBI Taxonomy" id="29529"/>
    <lineage>
        <taxon>Bacteria</taxon>
        <taxon>Pseudomonadati</taxon>
        <taxon>Bacteroidota</taxon>
        <taxon>Chitinophagia</taxon>
        <taxon>Chitinophagales</taxon>
        <taxon>Chitinophagaceae</taxon>
        <taxon>Chitinophaga</taxon>
    </lineage>
</organism>
<dbReference type="PANTHER" id="PTHR30273:SF2">
    <property type="entry name" value="PROTEIN FECR"/>
    <property type="match status" value="1"/>
</dbReference>
<dbReference type="Gene3D" id="3.55.50.30">
    <property type="match status" value="1"/>
</dbReference>
<dbReference type="OrthoDB" id="923517at2"/>
<evidence type="ECO:0000259" key="2">
    <source>
        <dbReference type="Pfam" id="PF04773"/>
    </source>
</evidence>
<dbReference type="Pfam" id="PF04773">
    <property type="entry name" value="FecR"/>
    <property type="match status" value="1"/>
</dbReference>
<dbReference type="Proteomes" id="UP000199310">
    <property type="component" value="Unassembled WGS sequence"/>
</dbReference>
<feature type="transmembrane region" description="Helical" evidence="1">
    <location>
        <begin position="109"/>
        <end position="130"/>
    </location>
</feature>
<feature type="domain" description="FecR protein" evidence="2">
    <location>
        <begin position="140"/>
        <end position="239"/>
    </location>
</feature>